<evidence type="ECO:0000313" key="8">
    <source>
        <dbReference type="EMBL" id="OBQ46006.1"/>
    </source>
</evidence>
<keyword evidence="1 5" id="KW-0597">Phosphoprotein</keyword>
<dbReference type="PATRIC" id="fig|1560234.3.peg.2291"/>
<evidence type="ECO:0000256" key="5">
    <source>
        <dbReference type="PROSITE-ProRule" id="PRU00169"/>
    </source>
</evidence>
<dbReference type="Proteomes" id="UP000091979">
    <property type="component" value="Unassembled WGS sequence"/>
</dbReference>
<dbReference type="InterPro" id="IPR039420">
    <property type="entry name" value="WalR-like"/>
</dbReference>
<dbReference type="PROSITE" id="PS00622">
    <property type="entry name" value="HTH_LUXR_1"/>
    <property type="match status" value="1"/>
</dbReference>
<evidence type="ECO:0000313" key="9">
    <source>
        <dbReference type="Proteomes" id="UP000091979"/>
    </source>
</evidence>
<dbReference type="RefSeq" id="WP_066858142.1">
    <property type="nucleotide sequence ID" value="NZ_JXMS01000033.1"/>
</dbReference>
<reference evidence="8 9" key="1">
    <citation type="submission" date="2015-01" db="EMBL/GenBank/DDBJ databases">
        <title>Desulfovibrio sp. JC271 draft genome sequence.</title>
        <authorList>
            <person name="Shivani Y."/>
            <person name="Subhash Y."/>
            <person name="Sasikala C."/>
            <person name="Ramana C.V."/>
        </authorList>
    </citation>
    <scope>NUCLEOTIDE SEQUENCE [LARGE SCALE GENOMIC DNA]</scope>
    <source>
        <strain evidence="8 9">JC271</strain>
    </source>
</reference>
<dbReference type="EMBL" id="JXMS01000033">
    <property type="protein sequence ID" value="OBQ46006.1"/>
    <property type="molecule type" value="Genomic_DNA"/>
</dbReference>
<dbReference type="GO" id="GO:0006355">
    <property type="term" value="P:regulation of DNA-templated transcription"/>
    <property type="evidence" value="ECO:0007669"/>
    <property type="project" value="InterPro"/>
</dbReference>
<dbReference type="SMART" id="SM00421">
    <property type="entry name" value="HTH_LUXR"/>
    <property type="match status" value="1"/>
</dbReference>
<accession>A0A1B7X9H7</accession>
<evidence type="ECO:0000256" key="3">
    <source>
        <dbReference type="ARBA" id="ARBA00023125"/>
    </source>
</evidence>
<dbReference type="SUPFAM" id="SSF52172">
    <property type="entry name" value="CheY-like"/>
    <property type="match status" value="1"/>
</dbReference>
<evidence type="ECO:0008006" key="10">
    <source>
        <dbReference type="Google" id="ProtNLM"/>
    </source>
</evidence>
<feature type="modified residue" description="4-aspartylphosphate" evidence="5">
    <location>
        <position position="58"/>
    </location>
</feature>
<dbReference type="PROSITE" id="PS50110">
    <property type="entry name" value="RESPONSE_REGULATORY"/>
    <property type="match status" value="1"/>
</dbReference>
<protein>
    <recommendedName>
        <fullName evidence="10">LuxR family transcriptional regulator</fullName>
    </recommendedName>
</protein>
<evidence type="ECO:0000259" key="6">
    <source>
        <dbReference type="PROSITE" id="PS50043"/>
    </source>
</evidence>
<name>A0A1B7X9H7_9BACT</name>
<feature type="domain" description="HTH luxR-type" evidence="6">
    <location>
        <begin position="141"/>
        <end position="206"/>
    </location>
</feature>
<dbReference type="Gene3D" id="3.40.50.2300">
    <property type="match status" value="1"/>
</dbReference>
<keyword evidence="4" id="KW-0804">Transcription</keyword>
<dbReference type="OrthoDB" id="9780312at2"/>
<keyword evidence="9" id="KW-1185">Reference proteome</keyword>
<evidence type="ECO:0000256" key="2">
    <source>
        <dbReference type="ARBA" id="ARBA00023015"/>
    </source>
</evidence>
<keyword evidence="3" id="KW-0238">DNA-binding</keyword>
<organism evidence="8 9">
    <name type="scientific">Halodesulfovibrio spirochaetisodalis</name>
    <dbReference type="NCBI Taxonomy" id="1560234"/>
    <lineage>
        <taxon>Bacteria</taxon>
        <taxon>Pseudomonadati</taxon>
        <taxon>Thermodesulfobacteriota</taxon>
        <taxon>Desulfovibrionia</taxon>
        <taxon>Desulfovibrionales</taxon>
        <taxon>Desulfovibrionaceae</taxon>
        <taxon>Halodesulfovibrio</taxon>
    </lineage>
</organism>
<sequence>MNNRNLKILLVDRQEIFRIGLKMVLSKATGITVVEDVSTENSILPKIELTKPDIILIDDLETSLRLIKRKIPSRILLLTNIISEDELATIVKAGILGFLEKTASPEELVESIRKLNCGLLTTNPTIATQALRLLITSHDLTAEKTSQLTSREIEILQLVATGRDNKTISNELNISCATVSTHLNNIFCKLGLANRVQATLYALRNGLSSL</sequence>
<gene>
    <name evidence="8" type="ORF">SP90_15040</name>
</gene>
<evidence type="ECO:0000259" key="7">
    <source>
        <dbReference type="PROSITE" id="PS50110"/>
    </source>
</evidence>
<dbReference type="CDD" id="cd17535">
    <property type="entry name" value="REC_NarL-like"/>
    <property type="match status" value="1"/>
</dbReference>
<dbReference type="InterPro" id="IPR001789">
    <property type="entry name" value="Sig_transdc_resp-reg_receiver"/>
</dbReference>
<dbReference type="InterPro" id="IPR016032">
    <property type="entry name" value="Sig_transdc_resp-reg_C-effctor"/>
</dbReference>
<dbReference type="InterPro" id="IPR000792">
    <property type="entry name" value="Tscrpt_reg_LuxR_C"/>
</dbReference>
<dbReference type="GO" id="GO:0000160">
    <property type="term" value="P:phosphorelay signal transduction system"/>
    <property type="evidence" value="ECO:0007669"/>
    <property type="project" value="InterPro"/>
</dbReference>
<dbReference type="InterPro" id="IPR058245">
    <property type="entry name" value="NreC/VraR/RcsB-like_REC"/>
</dbReference>
<dbReference type="Pfam" id="PF00196">
    <property type="entry name" value="GerE"/>
    <property type="match status" value="1"/>
</dbReference>
<dbReference type="GO" id="GO:0003677">
    <property type="term" value="F:DNA binding"/>
    <property type="evidence" value="ECO:0007669"/>
    <property type="project" value="UniProtKB-KW"/>
</dbReference>
<dbReference type="STRING" id="1560234.SP90_15040"/>
<dbReference type="PRINTS" id="PR00038">
    <property type="entry name" value="HTHLUXR"/>
</dbReference>
<comment type="caution">
    <text evidence="8">The sequence shown here is derived from an EMBL/GenBank/DDBJ whole genome shotgun (WGS) entry which is preliminary data.</text>
</comment>
<dbReference type="SUPFAM" id="SSF46894">
    <property type="entry name" value="C-terminal effector domain of the bipartite response regulators"/>
    <property type="match status" value="1"/>
</dbReference>
<dbReference type="PANTHER" id="PTHR43214">
    <property type="entry name" value="TWO-COMPONENT RESPONSE REGULATOR"/>
    <property type="match status" value="1"/>
</dbReference>
<dbReference type="CDD" id="cd06170">
    <property type="entry name" value="LuxR_C_like"/>
    <property type="match status" value="1"/>
</dbReference>
<dbReference type="PROSITE" id="PS50043">
    <property type="entry name" value="HTH_LUXR_2"/>
    <property type="match status" value="1"/>
</dbReference>
<dbReference type="InterPro" id="IPR011006">
    <property type="entry name" value="CheY-like_superfamily"/>
</dbReference>
<evidence type="ECO:0000256" key="4">
    <source>
        <dbReference type="ARBA" id="ARBA00023163"/>
    </source>
</evidence>
<dbReference type="AlphaFoldDB" id="A0A1B7X9H7"/>
<keyword evidence="2" id="KW-0805">Transcription regulation</keyword>
<proteinExistence type="predicted"/>
<evidence type="ECO:0000256" key="1">
    <source>
        <dbReference type="ARBA" id="ARBA00022553"/>
    </source>
</evidence>
<feature type="domain" description="Response regulatory" evidence="7">
    <location>
        <begin position="7"/>
        <end position="116"/>
    </location>
</feature>
<dbReference type="PANTHER" id="PTHR43214:SF41">
    <property type="entry name" value="NITRATE_NITRITE RESPONSE REGULATOR PROTEIN NARP"/>
    <property type="match status" value="1"/>
</dbReference>